<dbReference type="GO" id="GO:0009279">
    <property type="term" value="C:cell outer membrane"/>
    <property type="evidence" value="ECO:0007669"/>
    <property type="project" value="UniProtKB-SubCell"/>
</dbReference>
<sequence length="288" mass="29596">YTAGSDGGSQWFGASCVVDINNSSFVNNSSGGDGGGVFCQYGCSLDVNDSSFTGNLADGYYGSGGGIYWDYQGTVAISNSKFVDNESTFGGGLYWYGEDSNVAISNCIIKDNAAADHGGGLYWSKGAPKIKGCTIIGNMSEGPFVSPDGGGLYGGGGGIFSWSSDATIEDCYISRNLTLGSGGGVYFGGDTGSPTLRNCLVGENSALLNGGGVVSYWLARPTISNCTIVDNIAYDPAKPTQRKGGGLACSYESKTVLIDSILWGNTAAIGSEIAIGSVNEPNLMQWPA</sequence>
<evidence type="ECO:0000256" key="1">
    <source>
        <dbReference type="ARBA" id="ARBA00004196"/>
    </source>
</evidence>
<dbReference type="EMBL" id="BARU01019633">
    <property type="protein sequence ID" value="GAH55002.1"/>
    <property type="molecule type" value="Genomic_DNA"/>
</dbReference>
<dbReference type="PANTHER" id="PTHR11319:SF35">
    <property type="entry name" value="OUTER MEMBRANE PROTEIN PMPC-RELATED"/>
    <property type="match status" value="1"/>
</dbReference>
<proteinExistence type="predicted"/>
<dbReference type="Gene3D" id="2.160.20.10">
    <property type="entry name" value="Single-stranded right-handed beta-helix, Pectin lyase-like"/>
    <property type="match status" value="1"/>
</dbReference>
<reference evidence="9" key="1">
    <citation type="journal article" date="2014" name="Front. Microbiol.">
        <title>High frequency of phylogenetically diverse reductive dehalogenase-homologous genes in deep subseafloor sedimentary metagenomes.</title>
        <authorList>
            <person name="Kawai M."/>
            <person name="Futagami T."/>
            <person name="Toyoda A."/>
            <person name="Takaki Y."/>
            <person name="Nishi S."/>
            <person name="Hori S."/>
            <person name="Arai W."/>
            <person name="Tsubouchi T."/>
            <person name="Morono Y."/>
            <person name="Uchiyama I."/>
            <person name="Ito T."/>
            <person name="Fujiyama A."/>
            <person name="Inagaki F."/>
            <person name="Takami H."/>
        </authorList>
    </citation>
    <scope>NUCLEOTIDE SEQUENCE</scope>
    <source>
        <strain evidence="9">Expedition CK06-06</strain>
    </source>
</reference>
<evidence type="ECO:0000259" key="8">
    <source>
        <dbReference type="Pfam" id="PF13229"/>
    </source>
</evidence>
<dbReference type="GO" id="GO:0005576">
    <property type="term" value="C:extracellular region"/>
    <property type="evidence" value="ECO:0007669"/>
    <property type="project" value="UniProtKB-SubCell"/>
</dbReference>
<keyword evidence="4" id="KW-0964">Secreted</keyword>
<feature type="domain" description="Right handed beta helix" evidence="8">
    <location>
        <begin position="66"/>
        <end position="231"/>
    </location>
</feature>
<dbReference type="InterPro" id="IPR039448">
    <property type="entry name" value="Beta_helix"/>
</dbReference>
<protein>
    <recommendedName>
        <fullName evidence="8">Right handed beta helix domain-containing protein</fullName>
    </recommendedName>
</protein>
<organism evidence="9">
    <name type="scientific">marine sediment metagenome</name>
    <dbReference type="NCBI Taxonomy" id="412755"/>
    <lineage>
        <taxon>unclassified sequences</taxon>
        <taxon>metagenomes</taxon>
        <taxon>ecological metagenomes</taxon>
    </lineage>
</organism>
<dbReference type="Pfam" id="PF02415">
    <property type="entry name" value="Chlam_PMP"/>
    <property type="match status" value="1"/>
</dbReference>
<gene>
    <name evidence="9" type="ORF">S03H2_32314</name>
</gene>
<dbReference type="SUPFAM" id="SSF51126">
    <property type="entry name" value="Pectin lyase-like"/>
    <property type="match status" value="1"/>
</dbReference>
<dbReference type="InterPro" id="IPR012334">
    <property type="entry name" value="Pectin_lyas_fold"/>
</dbReference>
<evidence type="ECO:0000313" key="9">
    <source>
        <dbReference type="EMBL" id="GAH55002.1"/>
    </source>
</evidence>
<dbReference type="SMART" id="SM00710">
    <property type="entry name" value="PbH1"/>
    <property type="match status" value="6"/>
</dbReference>
<feature type="non-terminal residue" evidence="9">
    <location>
        <position position="1"/>
    </location>
</feature>
<dbReference type="InterPro" id="IPR006626">
    <property type="entry name" value="PbH1"/>
</dbReference>
<dbReference type="Pfam" id="PF13229">
    <property type="entry name" value="Beta_helix"/>
    <property type="match status" value="1"/>
</dbReference>
<evidence type="ECO:0000256" key="3">
    <source>
        <dbReference type="ARBA" id="ARBA00004613"/>
    </source>
</evidence>
<evidence type="ECO:0000256" key="7">
    <source>
        <dbReference type="ARBA" id="ARBA00023237"/>
    </source>
</evidence>
<name>X1GCS9_9ZZZZ</name>
<comment type="subcellular location">
    <subcellularLocation>
        <location evidence="1">Cell envelope</location>
    </subcellularLocation>
    <subcellularLocation>
        <location evidence="2">Cell outer membrane</location>
    </subcellularLocation>
    <subcellularLocation>
        <location evidence="3">Secreted</location>
    </subcellularLocation>
</comment>
<evidence type="ECO:0000256" key="2">
    <source>
        <dbReference type="ARBA" id="ARBA00004442"/>
    </source>
</evidence>
<feature type="non-terminal residue" evidence="9">
    <location>
        <position position="288"/>
    </location>
</feature>
<evidence type="ECO:0000256" key="4">
    <source>
        <dbReference type="ARBA" id="ARBA00022525"/>
    </source>
</evidence>
<dbReference type="PANTHER" id="PTHR11319">
    <property type="entry name" value="G PROTEIN-COUPLED RECEPTOR-RELATED"/>
    <property type="match status" value="1"/>
</dbReference>
<evidence type="ECO:0000256" key="5">
    <source>
        <dbReference type="ARBA" id="ARBA00022729"/>
    </source>
</evidence>
<keyword evidence="6" id="KW-0472">Membrane</keyword>
<accession>X1GCS9</accession>
<dbReference type="InterPro" id="IPR011050">
    <property type="entry name" value="Pectin_lyase_fold/virulence"/>
</dbReference>
<dbReference type="InterPro" id="IPR003368">
    <property type="entry name" value="POMP_repeat"/>
</dbReference>
<comment type="caution">
    <text evidence="9">The sequence shown here is derived from an EMBL/GenBank/DDBJ whole genome shotgun (WGS) entry which is preliminary data.</text>
</comment>
<keyword evidence="5" id="KW-0732">Signal</keyword>
<keyword evidence="7" id="KW-0998">Cell outer membrane</keyword>
<dbReference type="AlphaFoldDB" id="X1GCS9"/>
<evidence type="ECO:0000256" key="6">
    <source>
        <dbReference type="ARBA" id="ARBA00023136"/>
    </source>
</evidence>